<comment type="caution">
    <text evidence="11">The sequence shown here is derived from an EMBL/GenBank/DDBJ whole genome shotgun (WGS) entry which is preliminary data.</text>
</comment>
<evidence type="ECO:0000256" key="2">
    <source>
        <dbReference type="ARBA" id="ARBA00022679"/>
    </source>
</evidence>
<dbReference type="InterPro" id="IPR001969">
    <property type="entry name" value="Aspartic_peptidase_AS"/>
</dbReference>
<feature type="compositionally biased region" description="Acidic residues" evidence="9">
    <location>
        <begin position="38"/>
        <end position="70"/>
    </location>
</feature>
<feature type="domain" description="CCHC-type" evidence="10">
    <location>
        <begin position="454"/>
        <end position="469"/>
    </location>
</feature>
<evidence type="ECO:0000256" key="7">
    <source>
        <dbReference type="ARBA" id="ARBA00022918"/>
    </source>
</evidence>
<dbReference type="GO" id="GO:0003964">
    <property type="term" value="F:RNA-directed DNA polymerase activity"/>
    <property type="evidence" value="ECO:0007669"/>
    <property type="project" value="UniProtKB-KW"/>
</dbReference>
<proteinExistence type="predicted"/>
<dbReference type="Gene3D" id="3.30.70.270">
    <property type="match status" value="1"/>
</dbReference>
<feature type="compositionally biased region" description="Low complexity" evidence="9">
    <location>
        <begin position="8"/>
        <end position="27"/>
    </location>
</feature>
<keyword evidence="8" id="KW-0862">Zinc</keyword>
<feature type="region of interest" description="Disordered" evidence="9">
    <location>
        <begin position="1"/>
        <end position="118"/>
    </location>
</feature>
<feature type="compositionally biased region" description="Acidic residues" evidence="9">
    <location>
        <begin position="97"/>
        <end position="106"/>
    </location>
</feature>
<name>A0A6L2KEY0_TANCI</name>
<dbReference type="InterPro" id="IPR043128">
    <property type="entry name" value="Rev_trsase/Diguanyl_cyclase"/>
</dbReference>
<dbReference type="GO" id="GO:0004519">
    <property type="term" value="F:endonuclease activity"/>
    <property type="evidence" value="ECO:0007669"/>
    <property type="project" value="UniProtKB-KW"/>
</dbReference>
<keyword evidence="8" id="KW-0479">Metal-binding</keyword>
<feature type="compositionally biased region" description="Basic and acidic residues" evidence="9">
    <location>
        <begin position="397"/>
        <end position="415"/>
    </location>
</feature>
<dbReference type="Pfam" id="PF00078">
    <property type="entry name" value="RVT_1"/>
    <property type="match status" value="1"/>
</dbReference>
<dbReference type="InterPro" id="IPR043502">
    <property type="entry name" value="DNA/RNA_pol_sf"/>
</dbReference>
<dbReference type="PROSITE" id="PS50158">
    <property type="entry name" value="ZF_CCHC"/>
    <property type="match status" value="1"/>
</dbReference>
<dbReference type="CDD" id="cd01647">
    <property type="entry name" value="RT_LTR"/>
    <property type="match status" value="1"/>
</dbReference>
<dbReference type="PANTHER" id="PTHR37984:SF5">
    <property type="entry name" value="PROTEIN NYNRIN-LIKE"/>
    <property type="match status" value="1"/>
</dbReference>
<protein>
    <recommendedName>
        <fullName evidence="10">CCHC-type domain-containing protein</fullName>
    </recommendedName>
</protein>
<keyword evidence="3" id="KW-0548">Nucleotidyltransferase</keyword>
<keyword evidence="8" id="KW-0863">Zinc-finger</keyword>
<dbReference type="GO" id="GO:0003676">
    <property type="term" value="F:nucleic acid binding"/>
    <property type="evidence" value="ECO:0007669"/>
    <property type="project" value="InterPro"/>
</dbReference>
<dbReference type="SUPFAM" id="SSF56672">
    <property type="entry name" value="DNA/RNA polymerases"/>
    <property type="match status" value="1"/>
</dbReference>
<dbReference type="InterPro" id="IPR012337">
    <property type="entry name" value="RNaseH-like_sf"/>
</dbReference>
<dbReference type="PROSITE" id="PS00141">
    <property type="entry name" value="ASP_PROTEASE"/>
    <property type="match status" value="1"/>
</dbReference>
<feature type="region of interest" description="Disordered" evidence="9">
    <location>
        <begin position="396"/>
        <end position="416"/>
    </location>
</feature>
<evidence type="ECO:0000256" key="8">
    <source>
        <dbReference type="PROSITE-ProRule" id="PRU00047"/>
    </source>
</evidence>
<dbReference type="EMBL" id="BKCJ010002367">
    <property type="protein sequence ID" value="GEU48073.1"/>
    <property type="molecule type" value="Genomic_DNA"/>
</dbReference>
<dbReference type="Gene3D" id="4.10.60.10">
    <property type="entry name" value="Zinc finger, CCHC-type"/>
    <property type="match status" value="1"/>
</dbReference>
<reference evidence="11" key="1">
    <citation type="journal article" date="2019" name="Sci. Rep.">
        <title>Draft genome of Tanacetum cinerariifolium, the natural source of mosquito coil.</title>
        <authorList>
            <person name="Yamashiro T."/>
            <person name="Shiraishi A."/>
            <person name="Satake H."/>
            <person name="Nakayama K."/>
        </authorList>
    </citation>
    <scope>NUCLEOTIDE SEQUENCE</scope>
</reference>
<evidence type="ECO:0000256" key="3">
    <source>
        <dbReference type="ARBA" id="ARBA00022695"/>
    </source>
</evidence>
<keyword evidence="1" id="KW-0645">Protease</keyword>
<evidence type="ECO:0000256" key="9">
    <source>
        <dbReference type="SAM" id="MobiDB-lite"/>
    </source>
</evidence>
<organism evidence="11">
    <name type="scientific">Tanacetum cinerariifolium</name>
    <name type="common">Dalmatian daisy</name>
    <name type="synonym">Chrysanthemum cinerariifolium</name>
    <dbReference type="NCBI Taxonomy" id="118510"/>
    <lineage>
        <taxon>Eukaryota</taxon>
        <taxon>Viridiplantae</taxon>
        <taxon>Streptophyta</taxon>
        <taxon>Embryophyta</taxon>
        <taxon>Tracheophyta</taxon>
        <taxon>Spermatophyta</taxon>
        <taxon>Magnoliopsida</taxon>
        <taxon>eudicotyledons</taxon>
        <taxon>Gunneridae</taxon>
        <taxon>Pentapetalae</taxon>
        <taxon>asterids</taxon>
        <taxon>campanulids</taxon>
        <taxon>Asterales</taxon>
        <taxon>Asteraceae</taxon>
        <taxon>Asteroideae</taxon>
        <taxon>Anthemideae</taxon>
        <taxon>Anthemidinae</taxon>
        <taxon>Tanacetum</taxon>
    </lineage>
</organism>
<evidence type="ECO:0000259" key="10">
    <source>
        <dbReference type="PROSITE" id="PS50158"/>
    </source>
</evidence>
<feature type="region of interest" description="Disordered" evidence="9">
    <location>
        <begin position="1445"/>
        <end position="1472"/>
    </location>
</feature>
<dbReference type="SUPFAM" id="SSF53098">
    <property type="entry name" value="Ribonuclease H-like"/>
    <property type="match status" value="1"/>
</dbReference>
<feature type="compositionally biased region" description="Low complexity" evidence="9">
    <location>
        <begin position="87"/>
        <end position="96"/>
    </location>
</feature>
<dbReference type="InterPro" id="IPR021109">
    <property type="entry name" value="Peptidase_aspartic_dom_sf"/>
</dbReference>
<dbReference type="GO" id="GO:0008270">
    <property type="term" value="F:zinc ion binding"/>
    <property type="evidence" value="ECO:0007669"/>
    <property type="project" value="UniProtKB-KW"/>
</dbReference>
<sequence length="1500" mass="168427">MENPNHLNEPNEAIPEVNPVVPEPNQVTDIHDPNEMVEIPDDIDLVDYDEEDPEEEPEEDVDIELEDDVELIFPYEVEGDKTPPPGDVSSDSVSSESESEDDEVDVAPEATARTTTQKPYAIRDFSRGLFEVGESFSACDSSNVDGLASWALRHDFKAEKEMELLNHDLENVEHALGNVVERVSVLESRENATLKKRLAETETKLVWARIEHNTTERRLHESRVWNKMFYLDMVRIGAVLKPPSDDEDTEIIPPKAMSEARMREIIRDRVTTSMAEFVANMNCRTNGAGASGTGAGGARADGAGANGAGADGAGAGVAGVGGARLAAPEITSVLQRLEQELYNLKLKGTDIDGYTNRFHELALLYPRMVEPEQVKVEQYIRRLSKIIRGDVTSLRPVGEKRKGEGDRGGRSDNRLCPKCKNKKHGGDCWKCGKCGKLGHKTAFSWSLDIKDVTCFNCNEKCHRKKDCPKLKKNGQGGNNRGAVYKLRVVDAQQNPKVVVIKKNKQGGNNRGVVYKLRAVDAQQDPKVVTGTFLLNNRYATALFDSGADKSFVSANFSTLIDIEPVELDTSYEVELADGKVVSTNNVLIGCTLNLLNRSFPINLMVIELGSFDIIIGMDWLSRNDAAILCGEKKVRIPLEGKTLVIEGNRNNSQLKIVSCIKARKYIENGYELFLAQVTKQESKLKQLEDVPVIQDFLEVFPEELPGLSPPMQVEFRIGLIPDASPVHGYHQLRIREEDIPITAFRTHYGHYDFQVMPFGLTNALAVFMDLMNRVCKPYLDKFVIVFIDDILIYSKNKKHGEKLYAKFLKYDFWLDSMQFLGHVIDSSRVHVDPAKIEAIKNWAAPTTPMEVRQFLGLAGKANVVADALSRKDKEPIRVRALVVTVHNNLPEQIRNAQVEACKEENIGVEGFLRKGEPFEVRFDDMSTAYNPKADGQSERTIQTLDDILHACVMDFGSGWDKHLPLAEFLYNNSYHTSITAAHFEALYERKCRSPKCLSDEDLIIPLDEVRIDEKFHFIEELIEIMDREVKQLKESRIPIVKVRWNSSHGPEYTWEREDQMSKKHPRHFDFNRKRIVMENPNHLNESNEAIPEVNPVVPEPNQVADIYDPNEMVDILDDIDLVYYDKEDPEEDPEEEPEEEPEEDVDIELEDDTALIFPYEVEGDKTSPPGDVSSDLVSFKSEVKDEAVDVAPEATTGTTTQKSYVIRNFPRGLFEVGESSSARDSSNVNGLASWALRHDIEALRARARVMEAELGTCRTKIALLKSKDKIREKEKELLNHDLEIVEHALGNVLERVSIMESKENATLKKRLAETETKLVWARMKRDTTKRRIMPPKAMSEARMREIIRDQVTTSITEFMANMNCGTGGAGASGTGADGAGAGGTKGAVGLCQWFEKLEYVFRISNCKEMDNLNFTTATLQGRALTWWNGSIASMGIDAANGTLWTERKGEGDRGGRGDNQRDYNHKKNQRRVDARAMTNAAPNNKEFCPKCKNKKHGGDC</sequence>
<evidence type="ECO:0000256" key="1">
    <source>
        <dbReference type="ARBA" id="ARBA00022670"/>
    </source>
</evidence>
<dbReference type="SUPFAM" id="SSF50630">
    <property type="entry name" value="Acid proteases"/>
    <property type="match status" value="1"/>
</dbReference>
<dbReference type="Gene3D" id="2.40.70.10">
    <property type="entry name" value="Acid Proteases"/>
    <property type="match status" value="1"/>
</dbReference>
<dbReference type="CDD" id="cd00303">
    <property type="entry name" value="retropepsin_like"/>
    <property type="match status" value="1"/>
</dbReference>
<keyword evidence="5" id="KW-0255">Endonuclease</keyword>
<keyword evidence="7" id="KW-0695">RNA-directed DNA polymerase</keyword>
<gene>
    <name evidence="11" type="ORF">Tci_020051</name>
</gene>
<evidence type="ECO:0000313" key="11">
    <source>
        <dbReference type="EMBL" id="GEU48073.1"/>
    </source>
</evidence>
<dbReference type="GO" id="GO:0004190">
    <property type="term" value="F:aspartic-type endopeptidase activity"/>
    <property type="evidence" value="ECO:0007669"/>
    <property type="project" value="InterPro"/>
</dbReference>
<keyword evidence="4" id="KW-0540">Nuclease</keyword>
<dbReference type="Pfam" id="PF08284">
    <property type="entry name" value="RVP_2"/>
    <property type="match status" value="1"/>
</dbReference>
<dbReference type="PANTHER" id="PTHR37984">
    <property type="entry name" value="PROTEIN CBG26694"/>
    <property type="match status" value="1"/>
</dbReference>
<keyword evidence="2" id="KW-0808">Transferase</keyword>
<feature type="region of interest" description="Disordered" evidence="9">
    <location>
        <begin position="1127"/>
        <end position="1146"/>
    </location>
</feature>
<dbReference type="InterPro" id="IPR000477">
    <property type="entry name" value="RT_dom"/>
</dbReference>
<accession>A0A6L2KEY0</accession>
<evidence type="ECO:0000256" key="4">
    <source>
        <dbReference type="ARBA" id="ARBA00022722"/>
    </source>
</evidence>
<evidence type="ECO:0000256" key="6">
    <source>
        <dbReference type="ARBA" id="ARBA00022801"/>
    </source>
</evidence>
<dbReference type="Gene3D" id="3.30.420.10">
    <property type="entry name" value="Ribonuclease H-like superfamily/Ribonuclease H"/>
    <property type="match status" value="1"/>
</dbReference>
<dbReference type="InterPro" id="IPR050951">
    <property type="entry name" value="Retrovirus_Pol_polyprotein"/>
</dbReference>
<dbReference type="GO" id="GO:0006508">
    <property type="term" value="P:proteolysis"/>
    <property type="evidence" value="ECO:0007669"/>
    <property type="project" value="UniProtKB-KW"/>
</dbReference>
<dbReference type="InterPro" id="IPR036397">
    <property type="entry name" value="RNaseH_sf"/>
</dbReference>
<dbReference type="FunFam" id="3.10.10.10:FF:000007">
    <property type="entry name" value="Retrovirus-related Pol polyprotein from transposon 17.6-like Protein"/>
    <property type="match status" value="1"/>
</dbReference>
<dbReference type="Gene3D" id="3.10.10.10">
    <property type="entry name" value="HIV Type 1 Reverse Transcriptase, subunit A, domain 1"/>
    <property type="match status" value="1"/>
</dbReference>
<dbReference type="InterPro" id="IPR001878">
    <property type="entry name" value="Znf_CCHC"/>
</dbReference>
<evidence type="ECO:0000256" key="5">
    <source>
        <dbReference type="ARBA" id="ARBA00022759"/>
    </source>
</evidence>
<keyword evidence="6" id="KW-0378">Hydrolase</keyword>